<dbReference type="PROSITE" id="PS50088">
    <property type="entry name" value="ANK_REPEAT"/>
    <property type="match status" value="1"/>
</dbReference>
<accession>A0A812QL81</accession>
<dbReference type="InterPro" id="IPR002110">
    <property type="entry name" value="Ankyrin_rpt"/>
</dbReference>
<keyword evidence="5" id="KW-1185">Reference proteome</keyword>
<evidence type="ECO:0000256" key="2">
    <source>
        <dbReference type="ARBA" id="ARBA00023043"/>
    </source>
</evidence>
<dbReference type="InterPro" id="IPR036770">
    <property type="entry name" value="Ankyrin_rpt-contain_sf"/>
</dbReference>
<dbReference type="SMART" id="SM00248">
    <property type="entry name" value="ANK"/>
    <property type="match status" value="4"/>
</dbReference>
<evidence type="ECO:0000256" key="1">
    <source>
        <dbReference type="ARBA" id="ARBA00022737"/>
    </source>
</evidence>
<dbReference type="Proteomes" id="UP000649617">
    <property type="component" value="Unassembled WGS sequence"/>
</dbReference>
<dbReference type="PANTHER" id="PTHR24173">
    <property type="entry name" value="ANKYRIN REPEAT CONTAINING"/>
    <property type="match status" value="1"/>
</dbReference>
<comment type="caution">
    <text evidence="4">The sequence shown here is derived from an EMBL/GenBank/DDBJ whole genome shotgun (WGS) entry which is preliminary data.</text>
</comment>
<keyword evidence="1" id="KW-0677">Repeat</keyword>
<evidence type="ECO:0000256" key="3">
    <source>
        <dbReference type="PROSITE-ProRule" id="PRU00023"/>
    </source>
</evidence>
<protein>
    <submittedName>
        <fullName evidence="4">Anks6 protein</fullName>
    </submittedName>
</protein>
<evidence type="ECO:0000313" key="4">
    <source>
        <dbReference type="EMBL" id="CAE7392840.1"/>
    </source>
</evidence>
<name>A0A812QL81_SYMPI</name>
<dbReference type="AlphaFoldDB" id="A0A812QL81"/>
<dbReference type="PANTHER" id="PTHR24173:SF74">
    <property type="entry name" value="ANKYRIN REPEAT DOMAIN-CONTAINING PROTEIN 16"/>
    <property type="match status" value="1"/>
</dbReference>
<sequence length="566" mass="61837">MKFPMYTVLLGEVFKMTMVKPHEELMAAGSLSQFQDDMGQALFVSHQWVSKSHPDPEFKQFRVLQEALRNIISGASHISTDMITEAVFGLSRGITASMLQSSPLYLWYDYFSCPQSPDDKICGESSQQRAISSIPAYISKCHFFMALCPVVDSPDESQVFSQFTWAGRGWCRVEQAVRELSSHGGFWILVKSAKHQEITTPLTIDSPGGGEGNFTVEHDRAAVAPVLKTVLKGKLLTYLVQGDFVNYRILLNQQNARLRGLPTASNDDLVPGFEAPKAGEESETHLAKFLYQNGFQHALERDQAGWSTLCYAAVRGDPILIEALLERRADPNDKITRAQPQLGIDKGTPAMRVLIAAGAKISVGGVLQAALSCACYVDDAEAVRYLCNSGGDPNEKNTFGVSALRQACVTGSLQAMAALLEHSDRVDLSLSLHWVAMGQGGSAKAIDLLIKAQADVNEQYRPSMLSPFGMLWRIKGLQHRPGGRTTLLRSVGYHHYEATPLMIAIICGNYEAAAALVVRGARLDLRNSRNKTASDLARDLSSPDYLMAALGGQMAKCNSVVSRAGM</sequence>
<dbReference type="OrthoDB" id="418370at2759"/>
<organism evidence="4 5">
    <name type="scientific">Symbiodinium pilosum</name>
    <name type="common">Dinoflagellate</name>
    <dbReference type="NCBI Taxonomy" id="2952"/>
    <lineage>
        <taxon>Eukaryota</taxon>
        <taxon>Sar</taxon>
        <taxon>Alveolata</taxon>
        <taxon>Dinophyceae</taxon>
        <taxon>Suessiales</taxon>
        <taxon>Symbiodiniaceae</taxon>
        <taxon>Symbiodinium</taxon>
    </lineage>
</organism>
<dbReference type="SUPFAM" id="SSF48403">
    <property type="entry name" value="Ankyrin repeat"/>
    <property type="match status" value="1"/>
</dbReference>
<keyword evidence="2 3" id="KW-0040">ANK repeat</keyword>
<reference evidence="4" key="1">
    <citation type="submission" date="2021-02" db="EMBL/GenBank/DDBJ databases">
        <authorList>
            <person name="Dougan E. K."/>
            <person name="Rhodes N."/>
            <person name="Thang M."/>
            <person name="Chan C."/>
        </authorList>
    </citation>
    <scope>NUCLEOTIDE SEQUENCE</scope>
</reference>
<proteinExistence type="predicted"/>
<dbReference type="Gene3D" id="1.25.40.20">
    <property type="entry name" value="Ankyrin repeat-containing domain"/>
    <property type="match status" value="3"/>
</dbReference>
<dbReference type="Pfam" id="PF12796">
    <property type="entry name" value="Ank_2"/>
    <property type="match status" value="1"/>
</dbReference>
<evidence type="ECO:0000313" key="5">
    <source>
        <dbReference type="Proteomes" id="UP000649617"/>
    </source>
</evidence>
<dbReference type="EMBL" id="CAJNIZ010017036">
    <property type="protein sequence ID" value="CAE7392840.1"/>
    <property type="molecule type" value="Genomic_DNA"/>
</dbReference>
<gene>
    <name evidence="4" type="primary">Anks6</name>
    <name evidence="4" type="ORF">SPIL2461_LOCUS9645</name>
</gene>
<feature type="repeat" description="ANK" evidence="3">
    <location>
        <begin position="496"/>
        <end position="528"/>
    </location>
</feature>
<dbReference type="Pfam" id="PF00023">
    <property type="entry name" value="Ank"/>
    <property type="match status" value="1"/>
</dbReference>